<evidence type="ECO:0000256" key="13">
    <source>
        <dbReference type="ARBA" id="ARBA00049494"/>
    </source>
</evidence>
<keyword evidence="6 14" id="KW-0548">Nucleotidyltransferase</keyword>
<keyword evidence="7 14" id="KW-0547">Nucleotide-binding</keyword>
<dbReference type="Proteomes" id="UP000746471">
    <property type="component" value="Unassembled WGS sequence"/>
</dbReference>
<dbReference type="InterPro" id="IPR015865">
    <property type="entry name" value="Riboflavin_kinase_bac/euk"/>
</dbReference>
<evidence type="ECO:0000256" key="10">
    <source>
        <dbReference type="ARBA" id="ARBA00022840"/>
    </source>
</evidence>
<dbReference type="InterPro" id="IPR023465">
    <property type="entry name" value="Riboflavin_kinase_dom_sf"/>
</dbReference>
<evidence type="ECO:0000256" key="2">
    <source>
        <dbReference type="ARBA" id="ARBA00005201"/>
    </source>
</evidence>
<keyword evidence="17" id="KW-1185">Reference proteome</keyword>
<dbReference type="SMART" id="SM00904">
    <property type="entry name" value="Flavokinase"/>
    <property type="match status" value="1"/>
</dbReference>
<evidence type="ECO:0000256" key="3">
    <source>
        <dbReference type="ARBA" id="ARBA00022630"/>
    </source>
</evidence>
<evidence type="ECO:0000313" key="17">
    <source>
        <dbReference type="Proteomes" id="UP000746471"/>
    </source>
</evidence>
<dbReference type="InterPro" id="IPR015864">
    <property type="entry name" value="FAD_synthase"/>
</dbReference>
<evidence type="ECO:0000256" key="5">
    <source>
        <dbReference type="ARBA" id="ARBA00022679"/>
    </source>
</evidence>
<proteinExistence type="inferred from homology"/>
<dbReference type="EC" id="2.7.7.2" evidence="14"/>
<evidence type="ECO:0000313" key="16">
    <source>
        <dbReference type="EMBL" id="MBS7528004.1"/>
    </source>
</evidence>
<evidence type="ECO:0000256" key="12">
    <source>
        <dbReference type="ARBA" id="ARBA00047880"/>
    </source>
</evidence>
<dbReference type="SUPFAM" id="SSF52374">
    <property type="entry name" value="Nucleotidylyl transferase"/>
    <property type="match status" value="1"/>
</dbReference>
<protein>
    <recommendedName>
        <fullName evidence="14">Riboflavin biosynthesis protein</fullName>
    </recommendedName>
    <domain>
        <recommendedName>
            <fullName evidence="14">Riboflavin kinase</fullName>
            <ecNumber evidence="14">2.7.1.26</ecNumber>
        </recommendedName>
        <alternativeName>
            <fullName evidence="14">Flavokinase</fullName>
        </alternativeName>
    </domain>
    <domain>
        <recommendedName>
            <fullName evidence="14">FMN adenylyltransferase</fullName>
            <ecNumber evidence="14">2.7.7.2</ecNumber>
        </recommendedName>
        <alternativeName>
            <fullName evidence="14">FAD pyrophosphorylase</fullName>
        </alternativeName>
        <alternativeName>
            <fullName evidence="14">FAD synthase</fullName>
        </alternativeName>
    </domain>
</protein>
<dbReference type="PANTHER" id="PTHR22749">
    <property type="entry name" value="RIBOFLAVIN KINASE/FMN ADENYLYLTRANSFERASE"/>
    <property type="match status" value="1"/>
</dbReference>
<name>A0ABS5PUC6_9FIRM</name>
<evidence type="ECO:0000259" key="15">
    <source>
        <dbReference type="SMART" id="SM00904"/>
    </source>
</evidence>
<feature type="domain" description="Riboflavin kinase" evidence="15">
    <location>
        <begin position="198"/>
        <end position="322"/>
    </location>
</feature>
<dbReference type="PIRSF" id="PIRSF004491">
    <property type="entry name" value="FAD_Synth"/>
    <property type="match status" value="1"/>
</dbReference>
<comment type="pathway">
    <text evidence="1 14">Cofactor biosynthesis; FAD biosynthesis; FAD from FMN: step 1/1.</text>
</comment>
<keyword evidence="8 14" id="KW-0418">Kinase</keyword>
<dbReference type="Pfam" id="PF01687">
    <property type="entry name" value="Flavokinase"/>
    <property type="match status" value="1"/>
</dbReference>
<evidence type="ECO:0000256" key="8">
    <source>
        <dbReference type="ARBA" id="ARBA00022777"/>
    </source>
</evidence>
<dbReference type="NCBIfam" id="TIGR00083">
    <property type="entry name" value="ribF"/>
    <property type="match status" value="1"/>
</dbReference>
<evidence type="ECO:0000256" key="6">
    <source>
        <dbReference type="ARBA" id="ARBA00022695"/>
    </source>
</evidence>
<comment type="catalytic activity">
    <reaction evidence="12 14">
        <text>riboflavin + ATP = FMN + ADP + H(+)</text>
        <dbReference type="Rhea" id="RHEA:14357"/>
        <dbReference type="ChEBI" id="CHEBI:15378"/>
        <dbReference type="ChEBI" id="CHEBI:30616"/>
        <dbReference type="ChEBI" id="CHEBI:57986"/>
        <dbReference type="ChEBI" id="CHEBI:58210"/>
        <dbReference type="ChEBI" id="CHEBI:456216"/>
        <dbReference type="EC" id="2.7.1.26"/>
    </reaction>
</comment>
<dbReference type="CDD" id="cd02064">
    <property type="entry name" value="FAD_synthetase_N"/>
    <property type="match status" value="1"/>
</dbReference>
<comment type="similarity">
    <text evidence="14">Belongs to the ribF family.</text>
</comment>
<dbReference type="Pfam" id="PF06574">
    <property type="entry name" value="FAD_syn"/>
    <property type="match status" value="1"/>
</dbReference>
<keyword evidence="9 14" id="KW-0274">FAD</keyword>
<comment type="catalytic activity">
    <reaction evidence="13 14">
        <text>FMN + ATP + H(+) = FAD + diphosphate</text>
        <dbReference type="Rhea" id="RHEA:17237"/>
        <dbReference type="ChEBI" id="CHEBI:15378"/>
        <dbReference type="ChEBI" id="CHEBI:30616"/>
        <dbReference type="ChEBI" id="CHEBI:33019"/>
        <dbReference type="ChEBI" id="CHEBI:57692"/>
        <dbReference type="ChEBI" id="CHEBI:58210"/>
        <dbReference type="EC" id="2.7.7.2"/>
    </reaction>
</comment>
<dbReference type="NCBIfam" id="NF004162">
    <property type="entry name" value="PRK05627.1-5"/>
    <property type="match status" value="1"/>
</dbReference>
<evidence type="ECO:0000256" key="7">
    <source>
        <dbReference type="ARBA" id="ARBA00022741"/>
    </source>
</evidence>
<keyword evidence="3 14" id="KW-0285">Flavoprotein</keyword>
<keyword evidence="11" id="KW-0511">Multifunctional enzyme</keyword>
<dbReference type="Gene3D" id="3.40.50.620">
    <property type="entry name" value="HUPs"/>
    <property type="match status" value="1"/>
</dbReference>
<dbReference type="EMBL" id="JAHBCL010000029">
    <property type="protein sequence ID" value="MBS7528004.1"/>
    <property type="molecule type" value="Genomic_DNA"/>
</dbReference>
<reference evidence="16 17" key="1">
    <citation type="submission" date="2021-05" db="EMBL/GenBank/DDBJ databases">
        <title>Fusibacter ferrireducens sp. nov., an anaerobic, sulfur- and Fe-reducing bacterium isolated from the mangrove sediment.</title>
        <authorList>
            <person name="Qiu D."/>
        </authorList>
    </citation>
    <scope>NUCLEOTIDE SEQUENCE [LARGE SCALE GENOMIC DNA]</scope>
    <source>
        <strain evidence="16 17">DSM 12116</strain>
    </source>
</reference>
<gene>
    <name evidence="16" type="ORF">KHM83_15065</name>
</gene>
<evidence type="ECO:0000256" key="1">
    <source>
        <dbReference type="ARBA" id="ARBA00004726"/>
    </source>
</evidence>
<organism evidence="16 17">
    <name type="scientific">Fusibacter paucivorans</name>
    <dbReference type="NCBI Taxonomy" id="76009"/>
    <lineage>
        <taxon>Bacteria</taxon>
        <taxon>Bacillati</taxon>
        <taxon>Bacillota</taxon>
        <taxon>Clostridia</taxon>
        <taxon>Eubacteriales</taxon>
        <taxon>Eubacteriales Family XII. Incertae Sedis</taxon>
        <taxon>Fusibacter</taxon>
    </lineage>
</organism>
<comment type="caution">
    <text evidence="16">The sequence shown here is derived from an EMBL/GenBank/DDBJ whole genome shotgun (WGS) entry which is preliminary data.</text>
</comment>
<keyword evidence="10 14" id="KW-0067">ATP-binding</keyword>
<dbReference type="PANTHER" id="PTHR22749:SF6">
    <property type="entry name" value="RIBOFLAVIN KINASE"/>
    <property type="match status" value="1"/>
</dbReference>
<dbReference type="InterPro" id="IPR023468">
    <property type="entry name" value="Riboflavin_kinase"/>
</dbReference>
<dbReference type="SUPFAM" id="SSF82114">
    <property type="entry name" value="Riboflavin kinase-like"/>
    <property type="match status" value="1"/>
</dbReference>
<dbReference type="InterPro" id="IPR014729">
    <property type="entry name" value="Rossmann-like_a/b/a_fold"/>
</dbReference>
<dbReference type="RefSeq" id="WP_213237862.1">
    <property type="nucleotide sequence ID" value="NZ_JAHBCL010000029.1"/>
</dbReference>
<sequence>MGKNSWDRKINGRKTMKIFFDIEEIEPIEAGTSVALGSFDGLHIGHIEVLNRMKRVAEEKDLKSFVYTFSNHPRELLSPDNVPPKIMDVEEKVQIFTRLDFDYLALVKFDMAQLSIEPEVFIETILVKLLNMKHLTVGYDFHFGLKGRGDVEMLKAFSEQYGYTYEIVKPIMKNDIRVSSTLIRELLIEGKIEEANYYLGRRHFVKGVVVRSKGLGRTINFATANLRIKENISTIKSGVYITETILRGQKYRSVTNVGTNPTFNQKGIHLETHIVGIDRDLYDEVIEVHFIKRLRDEMKFNSVDALVEAMQNDYRSMMAYFDAE</sequence>
<keyword evidence="4 14" id="KW-0288">FMN</keyword>
<dbReference type="GO" id="GO:0003919">
    <property type="term" value="F:FMN adenylyltransferase activity"/>
    <property type="evidence" value="ECO:0007669"/>
    <property type="project" value="UniProtKB-EC"/>
</dbReference>
<accession>A0ABS5PUC6</accession>
<dbReference type="EC" id="2.7.1.26" evidence="14"/>
<evidence type="ECO:0000256" key="14">
    <source>
        <dbReference type="PIRNR" id="PIRNR004491"/>
    </source>
</evidence>
<dbReference type="GO" id="GO:0008531">
    <property type="term" value="F:riboflavin kinase activity"/>
    <property type="evidence" value="ECO:0007669"/>
    <property type="project" value="UniProtKB-EC"/>
</dbReference>
<keyword evidence="5 14" id="KW-0808">Transferase</keyword>
<evidence type="ECO:0000256" key="11">
    <source>
        <dbReference type="ARBA" id="ARBA00023268"/>
    </source>
</evidence>
<evidence type="ECO:0000256" key="9">
    <source>
        <dbReference type="ARBA" id="ARBA00022827"/>
    </source>
</evidence>
<dbReference type="InterPro" id="IPR002606">
    <property type="entry name" value="Riboflavin_kinase_bac"/>
</dbReference>
<dbReference type="Gene3D" id="2.40.30.30">
    <property type="entry name" value="Riboflavin kinase-like"/>
    <property type="match status" value="1"/>
</dbReference>
<comment type="pathway">
    <text evidence="2 14">Cofactor biosynthesis; FMN biosynthesis; FMN from riboflavin (ATP route): step 1/1.</text>
</comment>
<evidence type="ECO:0000256" key="4">
    <source>
        <dbReference type="ARBA" id="ARBA00022643"/>
    </source>
</evidence>